<dbReference type="InterPro" id="IPR036291">
    <property type="entry name" value="NAD(P)-bd_dom_sf"/>
</dbReference>
<evidence type="ECO:0000256" key="1">
    <source>
        <dbReference type="ARBA" id="ARBA00006484"/>
    </source>
</evidence>
<dbReference type="SUPFAM" id="SSF51735">
    <property type="entry name" value="NAD(P)-binding Rossmann-fold domains"/>
    <property type="match status" value="1"/>
</dbReference>
<dbReference type="PANTHER" id="PTHR24321:SF8">
    <property type="entry name" value="ESTRADIOL 17-BETA-DEHYDROGENASE 8-RELATED"/>
    <property type="match status" value="1"/>
</dbReference>
<comment type="similarity">
    <text evidence="1">Belongs to the short-chain dehydrogenases/reductases (SDR) family.</text>
</comment>
<accession>A0ABV7EUZ1</accession>
<dbReference type="EMBL" id="JBHRTP010000003">
    <property type="protein sequence ID" value="MFC3106582.1"/>
    <property type="molecule type" value="Genomic_DNA"/>
</dbReference>
<dbReference type="Proteomes" id="UP001595530">
    <property type="component" value="Unassembled WGS sequence"/>
</dbReference>
<dbReference type="PRINTS" id="PR00080">
    <property type="entry name" value="SDRFAMILY"/>
</dbReference>
<comment type="caution">
    <text evidence="3">The sequence shown here is derived from an EMBL/GenBank/DDBJ whole genome shotgun (WGS) entry which is preliminary data.</text>
</comment>
<dbReference type="RefSeq" id="WP_390325102.1">
    <property type="nucleotide sequence ID" value="NZ_JBHRTP010000003.1"/>
</dbReference>
<keyword evidence="2 3" id="KW-0560">Oxidoreductase</keyword>
<evidence type="ECO:0000313" key="3">
    <source>
        <dbReference type="EMBL" id="MFC3106582.1"/>
    </source>
</evidence>
<dbReference type="Gene3D" id="3.40.50.720">
    <property type="entry name" value="NAD(P)-binding Rossmann-like Domain"/>
    <property type="match status" value="1"/>
</dbReference>
<dbReference type="PRINTS" id="PR00081">
    <property type="entry name" value="GDHRDH"/>
</dbReference>
<sequence length="261" mass="27623">MNPISRLFSLTGKVALITGAARGIGAATAQMLAAAGAKVAILDLLEETGTATASEIDPTGATARFWRLDVSDEAAVDRVFGEVEAHFGRIDILVNNAGIDGENIPTHELSLAQWERVMRINVTGTFLCTKHVIAAMERAGGGAIVNLSSMYGIVSGPDVPAYHASKAAVRMMAKTDAMLYATRNIRANSVHPGFIRTPMLEEAFSKLGDVEQVFAGMSKLVPMERVGAPEDIAAGILYLVSDASRFVTGTELVIDGGYIAR</sequence>
<evidence type="ECO:0000313" key="4">
    <source>
        <dbReference type="Proteomes" id="UP001595530"/>
    </source>
</evidence>
<gene>
    <name evidence="3" type="ORF">ACFOFO_01170</name>
</gene>
<organism evidence="3 4">
    <name type="scientific">Undibacterium arcticum</name>
    <dbReference type="NCBI Taxonomy" id="1762892"/>
    <lineage>
        <taxon>Bacteria</taxon>
        <taxon>Pseudomonadati</taxon>
        <taxon>Pseudomonadota</taxon>
        <taxon>Betaproteobacteria</taxon>
        <taxon>Burkholderiales</taxon>
        <taxon>Oxalobacteraceae</taxon>
        <taxon>Undibacterium</taxon>
    </lineage>
</organism>
<protein>
    <submittedName>
        <fullName evidence="3">SDR family NAD(P)-dependent oxidoreductase</fullName>
        <ecNumber evidence="3">1.1.1.-</ecNumber>
    </submittedName>
</protein>
<dbReference type="EC" id="1.1.1.-" evidence="3"/>
<dbReference type="NCBIfam" id="NF005559">
    <property type="entry name" value="PRK07231.1"/>
    <property type="match status" value="1"/>
</dbReference>
<dbReference type="InterPro" id="IPR002347">
    <property type="entry name" value="SDR_fam"/>
</dbReference>
<dbReference type="GO" id="GO:0016491">
    <property type="term" value="F:oxidoreductase activity"/>
    <property type="evidence" value="ECO:0007669"/>
    <property type="project" value="UniProtKB-KW"/>
</dbReference>
<dbReference type="Pfam" id="PF13561">
    <property type="entry name" value="adh_short_C2"/>
    <property type="match status" value="1"/>
</dbReference>
<keyword evidence="4" id="KW-1185">Reference proteome</keyword>
<name>A0ABV7EUZ1_9BURK</name>
<proteinExistence type="inferred from homology"/>
<dbReference type="PANTHER" id="PTHR24321">
    <property type="entry name" value="DEHYDROGENASES, SHORT CHAIN"/>
    <property type="match status" value="1"/>
</dbReference>
<reference evidence="4" key="1">
    <citation type="journal article" date="2019" name="Int. J. Syst. Evol. Microbiol.">
        <title>The Global Catalogue of Microorganisms (GCM) 10K type strain sequencing project: providing services to taxonomists for standard genome sequencing and annotation.</title>
        <authorList>
            <consortium name="The Broad Institute Genomics Platform"/>
            <consortium name="The Broad Institute Genome Sequencing Center for Infectious Disease"/>
            <person name="Wu L."/>
            <person name="Ma J."/>
        </authorList>
    </citation>
    <scope>NUCLEOTIDE SEQUENCE [LARGE SCALE GENOMIC DNA]</scope>
    <source>
        <strain evidence="4">KCTC 42986</strain>
    </source>
</reference>
<evidence type="ECO:0000256" key="2">
    <source>
        <dbReference type="ARBA" id="ARBA00023002"/>
    </source>
</evidence>